<accession>A0A178ZAW3</accession>
<dbReference type="PROSITE" id="PS00383">
    <property type="entry name" value="TYR_PHOSPHATASE_1"/>
    <property type="match status" value="1"/>
</dbReference>
<feature type="domain" description="Tyrosine specific protein phosphatases" evidence="7">
    <location>
        <begin position="112"/>
        <end position="132"/>
    </location>
</feature>
<dbReference type="InterPro" id="IPR003595">
    <property type="entry name" value="Tyr_Pase_cat"/>
</dbReference>
<dbReference type="PROSITE" id="PS50054">
    <property type="entry name" value="TYR_PHOSPHATASE_DUAL"/>
    <property type="match status" value="1"/>
</dbReference>
<feature type="domain" description="Tyrosine-protein phosphatase" evidence="6">
    <location>
        <begin position="6"/>
        <end position="212"/>
    </location>
</feature>
<dbReference type="EMBL" id="LVYI01000008">
    <property type="protein sequence ID" value="OAP56792.1"/>
    <property type="molecule type" value="Genomic_DNA"/>
</dbReference>
<feature type="region of interest" description="Disordered" evidence="5">
    <location>
        <begin position="252"/>
        <end position="318"/>
    </location>
</feature>
<evidence type="ECO:0000259" key="6">
    <source>
        <dbReference type="PROSITE" id="PS50054"/>
    </source>
</evidence>
<organism evidence="8 9">
    <name type="scientific">Fonsecaea erecta</name>
    <dbReference type="NCBI Taxonomy" id="1367422"/>
    <lineage>
        <taxon>Eukaryota</taxon>
        <taxon>Fungi</taxon>
        <taxon>Dikarya</taxon>
        <taxon>Ascomycota</taxon>
        <taxon>Pezizomycotina</taxon>
        <taxon>Eurotiomycetes</taxon>
        <taxon>Chaetothyriomycetidae</taxon>
        <taxon>Chaetothyriales</taxon>
        <taxon>Herpotrichiellaceae</taxon>
        <taxon>Fonsecaea</taxon>
    </lineage>
</organism>
<feature type="region of interest" description="Disordered" evidence="5">
    <location>
        <begin position="431"/>
        <end position="488"/>
    </location>
</feature>
<dbReference type="PROSITE" id="PS50056">
    <property type="entry name" value="TYR_PHOSPHATASE_2"/>
    <property type="match status" value="1"/>
</dbReference>
<feature type="compositionally biased region" description="Gly residues" evidence="5">
    <location>
        <begin position="438"/>
        <end position="463"/>
    </location>
</feature>
<dbReference type="GO" id="GO:0008138">
    <property type="term" value="F:protein tyrosine/serine/threonine phosphatase activity"/>
    <property type="evidence" value="ECO:0007669"/>
    <property type="project" value="TreeGrafter"/>
</dbReference>
<dbReference type="EC" id="3.1.3.48" evidence="2"/>
<dbReference type="InterPro" id="IPR000387">
    <property type="entry name" value="Tyr_Pase_dom"/>
</dbReference>
<evidence type="ECO:0000256" key="2">
    <source>
        <dbReference type="ARBA" id="ARBA00013064"/>
    </source>
</evidence>
<evidence type="ECO:0000259" key="7">
    <source>
        <dbReference type="PROSITE" id="PS50056"/>
    </source>
</evidence>
<keyword evidence="4" id="KW-0904">Protein phosphatase</keyword>
<dbReference type="InterPro" id="IPR013087">
    <property type="entry name" value="Znf_C2H2_type"/>
</dbReference>
<dbReference type="GO" id="GO:0005634">
    <property type="term" value="C:nucleus"/>
    <property type="evidence" value="ECO:0007669"/>
    <property type="project" value="TreeGrafter"/>
</dbReference>
<feature type="compositionally biased region" description="Low complexity" evidence="5">
    <location>
        <begin position="263"/>
        <end position="279"/>
    </location>
</feature>
<evidence type="ECO:0000313" key="9">
    <source>
        <dbReference type="Proteomes" id="UP000078343"/>
    </source>
</evidence>
<dbReference type="SMART" id="SM00195">
    <property type="entry name" value="DSPc"/>
    <property type="match status" value="1"/>
</dbReference>
<gene>
    <name evidence="8" type="ORF">AYL99_08904</name>
</gene>
<dbReference type="InterPro" id="IPR020422">
    <property type="entry name" value="TYR_PHOSPHATASE_DUAL_dom"/>
</dbReference>
<evidence type="ECO:0000256" key="5">
    <source>
        <dbReference type="SAM" id="MobiDB-lite"/>
    </source>
</evidence>
<dbReference type="STRING" id="1367422.A0A178ZAW3"/>
<dbReference type="InterPro" id="IPR016130">
    <property type="entry name" value="Tyr_Pase_AS"/>
</dbReference>
<comment type="caution">
    <text evidence="8">The sequence shown here is derived from an EMBL/GenBank/DDBJ whole genome shotgun (WGS) entry which is preliminary data.</text>
</comment>
<dbReference type="InterPro" id="IPR029021">
    <property type="entry name" value="Prot-tyrosine_phosphatase-like"/>
</dbReference>
<keyword evidence="9" id="KW-1185">Reference proteome</keyword>
<evidence type="ECO:0000256" key="4">
    <source>
        <dbReference type="ARBA" id="ARBA00022912"/>
    </source>
</evidence>
<evidence type="ECO:0000313" key="8">
    <source>
        <dbReference type="EMBL" id="OAP56792.1"/>
    </source>
</evidence>
<dbReference type="OrthoDB" id="2017893at2759"/>
<name>A0A178ZAW3_9EURO</name>
<dbReference type="Gene3D" id="3.90.190.10">
    <property type="entry name" value="Protein tyrosine phosphatase superfamily"/>
    <property type="match status" value="1"/>
</dbReference>
<dbReference type="AlphaFoldDB" id="A0A178ZAW3"/>
<sequence>MDIPTLPSKVPGYNLYIDGFQALRRPKILQGSNITHVVSVLDWKFQKDWASLRGFKHLHIPLDDVYESNILSYFPQSNAFIHEGLKHSRPNQSTTSGTHLKDGSLDPIPGGVLVHCAMGVSRSATIVLAYLLWHSRQPANIVNPQSQADSTTQVSSMASSSSASIVPEMVSLPPTPLTVDSALALVREGRPQVEPNSGFIKQLRMYEAMGCPTTQEQLESHKIYRRWMNSRNVLDALSENRAPEMDHISFRDEEDDENSQEDGAQGPSSGAGSARAGEGNDPISDRVQSLTLLDPDSDEPTEILNPDITLSSPSPAPPLPANVEIKCRKCRRLLAKSSFILPHKPPPHRDPSAATGGDPCAHIFLHPLSWMRPVLSQGQLDGRLTCPTQWCGANIGKFAWQGLRCSCGGWVTPGFGLAKGKVDEVRVRVANSSRRGEGGGGRGGESAQGQGPGPGTSLGAGNGDGRKAIFDSAVRFPPGMRRSGNGNL</sequence>
<dbReference type="PANTHER" id="PTHR45848">
    <property type="entry name" value="DUAL SPECIFICITY PROTEIN PHOSPHATASE 12 FAMILY MEMBER"/>
    <property type="match status" value="1"/>
</dbReference>
<dbReference type="PANTHER" id="PTHR45848:SF4">
    <property type="entry name" value="DUAL SPECIFICITY PROTEIN PHOSPHATASE 12"/>
    <property type="match status" value="1"/>
</dbReference>
<dbReference type="GeneID" id="30013072"/>
<dbReference type="GO" id="GO:0004725">
    <property type="term" value="F:protein tyrosine phosphatase activity"/>
    <property type="evidence" value="ECO:0007669"/>
    <property type="project" value="UniProtKB-EC"/>
</dbReference>
<evidence type="ECO:0000256" key="3">
    <source>
        <dbReference type="ARBA" id="ARBA00022801"/>
    </source>
</evidence>
<protein>
    <recommendedName>
        <fullName evidence="2">protein-tyrosine-phosphatase</fullName>
        <ecNumber evidence="2">3.1.3.48</ecNumber>
    </recommendedName>
</protein>
<dbReference type="RefSeq" id="XP_018690159.1">
    <property type="nucleotide sequence ID" value="XM_018840412.1"/>
</dbReference>
<dbReference type="PROSITE" id="PS00028">
    <property type="entry name" value="ZINC_FINGER_C2H2_1"/>
    <property type="match status" value="1"/>
</dbReference>
<keyword evidence="3" id="KW-0378">Hydrolase</keyword>
<dbReference type="Proteomes" id="UP000078343">
    <property type="component" value="Unassembled WGS sequence"/>
</dbReference>
<evidence type="ECO:0000256" key="1">
    <source>
        <dbReference type="ARBA" id="ARBA00008601"/>
    </source>
</evidence>
<dbReference type="SMART" id="SM00404">
    <property type="entry name" value="PTPc_motif"/>
    <property type="match status" value="1"/>
</dbReference>
<dbReference type="SUPFAM" id="SSF52799">
    <property type="entry name" value="(Phosphotyrosine protein) phosphatases II"/>
    <property type="match status" value="1"/>
</dbReference>
<comment type="similarity">
    <text evidence="1">Belongs to the protein-tyrosine phosphatase family. Non-receptor class dual specificity subfamily.</text>
</comment>
<reference evidence="8 9" key="1">
    <citation type="submission" date="2016-04" db="EMBL/GenBank/DDBJ databases">
        <title>Draft genome of Fonsecaea erecta CBS 125763.</title>
        <authorList>
            <person name="Weiss V.A."/>
            <person name="Vicente V.A."/>
            <person name="Raittz R.T."/>
            <person name="Moreno L.F."/>
            <person name="De Souza E.M."/>
            <person name="Pedrosa F.O."/>
            <person name="Steffens M.B."/>
            <person name="Faoro H."/>
            <person name="Tadra-Sfeir M.Z."/>
            <person name="Najafzadeh M.J."/>
            <person name="Felipe M.S."/>
            <person name="Teixeira M."/>
            <person name="Sun J."/>
            <person name="Xi L."/>
            <person name="Gomes R."/>
            <person name="De Azevedo C.M."/>
            <person name="Salgado C.G."/>
            <person name="Da Silva M.B."/>
            <person name="Nascimento M.F."/>
            <person name="Queiroz-Telles F."/>
            <person name="Attili D.S."/>
            <person name="Gorbushina A."/>
        </authorList>
    </citation>
    <scope>NUCLEOTIDE SEQUENCE [LARGE SCALE GENOMIC DNA]</scope>
    <source>
        <strain evidence="8 9">CBS 125763</strain>
    </source>
</reference>
<proteinExistence type="inferred from homology"/>